<dbReference type="PANTHER" id="PTHR30562">
    <property type="entry name" value="UVRC/OXIDOREDUCTASE"/>
    <property type="match status" value="1"/>
</dbReference>
<dbReference type="InterPro" id="IPR047296">
    <property type="entry name" value="GIY-YIG_UvrC_Cho"/>
</dbReference>
<feature type="domain" description="GIY-YIG" evidence="1">
    <location>
        <begin position="12"/>
        <end position="79"/>
    </location>
</feature>
<organism evidence="2 3">
    <name type="scientific">Clostridium gelidum</name>
    <dbReference type="NCBI Taxonomy" id="704125"/>
    <lineage>
        <taxon>Bacteria</taxon>
        <taxon>Bacillati</taxon>
        <taxon>Bacillota</taxon>
        <taxon>Clostridia</taxon>
        <taxon>Eubacteriales</taxon>
        <taxon>Clostridiaceae</taxon>
        <taxon>Clostridium</taxon>
    </lineage>
</organism>
<dbReference type="InterPro" id="IPR000305">
    <property type="entry name" value="GIY-YIG_endonuc"/>
</dbReference>
<name>A0ABN6IZP4_9CLOT</name>
<dbReference type="CDD" id="cd10434">
    <property type="entry name" value="GIY-YIG_UvrC_Cho"/>
    <property type="match status" value="1"/>
</dbReference>
<evidence type="ECO:0000259" key="1">
    <source>
        <dbReference type="PROSITE" id="PS50164"/>
    </source>
</evidence>
<dbReference type="Gene3D" id="3.40.1440.10">
    <property type="entry name" value="GIY-YIG endonuclease"/>
    <property type="match status" value="1"/>
</dbReference>
<protein>
    <recommendedName>
        <fullName evidence="1">GIY-YIG domain-containing protein</fullName>
    </recommendedName>
</protein>
<evidence type="ECO:0000313" key="3">
    <source>
        <dbReference type="Proteomes" id="UP000824633"/>
    </source>
</evidence>
<dbReference type="EMBL" id="AP024849">
    <property type="protein sequence ID" value="BCZ45884.1"/>
    <property type="molecule type" value="Genomic_DNA"/>
</dbReference>
<dbReference type="Proteomes" id="UP000824633">
    <property type="component" value="Chromosome"/>
</dbReference>
<dbReference type="Pfam" id="PF01541">
    <property type="entry name" value="GIY-YIG"/>
    <property type="match status" value="1"/>
</dbReference>
<dbReference type="PANTHER" id="PTHR30562:SF1">
    <property type="entry name" value="UVRABC SYSTEM PROTEIN C"/>
    <property type="match status" value="1"/>
</dbReference>
<evidence type="ECO:0000313" key="2">
    <source>
        <dbReference type="EMBL" id="BCZ45884.1"/>
    </source>
</evidence>
<proteinExistence type="predicted"/>
<keyword evidence="3" id="KW-1185">Reference proteome</keyword>
<reference evidence="3" key="1">
    <citation type="submission" date="2021-07" db="EMBL/GenBank/DDBJ databases">
        <title>Complete genome sequencing of a Clostridium isolate.</title>
        <authorList>
            <person name="Ueki A."/>
            <person name="Tonouchi A."/>
        </authorList>
    </citation>
    <scope>NUCLEOTIDE SEQUENCE [LARGE SCALE GENOMIC DNA]</scope>
    <source>
        <strain evidence="3">C5S11</strain>
    </source>
</reference>
<gene>
    <name evidence="2" type="ORF">psyc5s11_19510</name>
</gene>
<dbReference type="SUPFAM" id="SSF82771">
    <property type="entry name" value="GIY-YIG endonuclease"/>
    <property type="match status" value="1"/>
</dbReference>
<accession>A0ABN6IZP4</accession>
<dbReference type="PROSITE" id="PS50164">
    <property type="entry name" value="GIY_YIG"/>
    <property type="match status" value="1"/>
</dbReference>
<dbReference type="InterPro" id="IPR035901">
    <property type="entry name" value="GIY-YIG_endonuc_sf"/>
</dbReference>
<dbReference type="InterPro" id="IPR050066">
    <property type="entry name" value="UvrABC_protein_C"/>
</dbReference>
<sequence>MDLKEKVRALPSVPGVYLMKDSLGIIIYVGKSKNLKNRVGSYFQNIKSSTPKVEKLIKNLTFILYNIYKLLFLLILRQV</sequence>